<reference evidence="2 3" key="1">
    <citation type="submission" date="2024-11" db="EMBL/GenBank/DDBJ databases">
        <title>Using genomics to understand microbial adaptation to soil warming.</title>
        <authorList>
            <person name="Deangelis K.M. PhD."/>
        </authorList>
    </citation>
    <scope>NUCLEOTIDE SEQUENCE [LARGE SCALE GENOMIC DNA]</scope>
    <source>
        <strain evidence="2 3">GAS97</strain>
    </source>
</reference>
<evidence type="ECO:0000313" key="2">
    <source>
        <dbReference type="EMBL" id="MFK4449039.1"/>
    </source>
</evidence>
<feature type="region of interest" description="Disordered" evidence="1">
    <location>
        <begin position="1"/>
        <end position="62"/>
    </location>
</feature>
<dbReference type="EMBL" id="JBIYDN010000077">
    <property type="protein sequence ID" value="MFK4449039.1"/>
    <property type="molecule type" value="Genomic_DNA"/>
</dbReference>
<gene>
    <name evidence="2" type="ORF">ABH943_009084</name>
</gene>
<keyword evidence="3" id="KW-1185">Reference proteome</keyword>
<comment type="caution">
    <text evidence="2">The sequence shown here is derived from an EMBL/GenBank/DDBJ whole genome shotgun (WGS) entry which is preliminary data.</text>
</comment>
<sequence length="170" mass="19208">MHLRWPNRLRSEPRHAGRRSVAVQPGRDGRRRGPHRRQSESYQSKLLRREGSGMPASTHERSAQLWRRTLSDRLLRSVALPVGLRHIQSGDISALGLLLFAAFQGTIDDTGQTETQYALKAKAILGGRYGEWISEASWAVEQTSGLQSACLVCDYKPYGCHSRRSHRAYK</sequence>
<organism evidence="2 3">
    <name type="scientific">Caballeronia udeis</name>
    <dbReference type="NCBI Taxonomy" id="1232866"/>
    <lineage>
        <taxon>Bacteria</taxon>
        <taxon>Pseudomonadati</taxon>
        <taxon>Pseudomonadota</taxon>
        <taxon>Betaproteobacteria</taxon>
        <taxon>Burkholderiales</taxon>
        <taxon>Burkholderiaceae</taxon>
        <taxon>Caballeronia</taxon>
    </lineage>
</organism>
<name>A0ABW8N0B8_9BURK</name>
<proteinExistence type="predicted"/>
<dbReference type="Proteomes" id="UP001620514">
    <property type="component" value="Unassembled WGS sequence"/>
</dbReference>
<protein>
    <submittedName>
        <fullName evidence="2">Uncharacterized protein</fullName>
    </submittedName>
</protein>
<evidence type="ECO:0000256" key="1">
    <source>
        <dbReference type="SAM" id="MobiDB-lite"/>
    </source>
</evidence>
<evidence type="ECO:0000313" key="3">
    <source>
        <dbReference type="Proteomes" id="UP001620514"/>
    </source>
</evidence>
<accession>A0ABW8N0B8</accession>